<evidence type="ECO:0000313" key="3">
    <source>
        <dbReference type="Proteomes" id="UP000291422"/>
    </source>
</evidence>
<evidence type="ECO:0000313" key="2">
    <source>
        <dbReference type="EMBL" id="RYN76668.1"/>
    </source>
</evidence>
<protein>
    <submittedName>
        <fullName evidence="2">Uncharacterized protein</fullName>
    </submittedName>
</protein>
<proteinExistence type="predicted"/>
<dbReference type="AlphaFoldDB" id="A0A4Q4NHQ1"/>
<feature type="region of interest" description="Disordered" evidence="1">
    <location>
        <begin position="1"/>
        <end position="52"/>
    </location>
</feature>
<dbReference type="Proteomes" id="UP000291422">
    <property type="component" value="Unassembled WGS sequence"/>
</dbReference>
<name>A0A4Q4NHQ1_ALTAL</name>
<evidence type="ECO:0000256" key="1">
    <source>
        <dbReference type="SAM" id="MobiDB-lite"/>
    </source>
</evidence>
<dbReference type="VEuPathDB" id="FungiDB:CC77DRAFT_1022394"/>
<comment type="caution">
    <text evidence="2">The sequence shown here is derived from an EMBL/GenBank/DDBJ whole genome shotgun (WGS) entry which is preliminary data.</text>
</comment>
<reference evidence="3" key="1">
    <citation type="journal article" date="2019" name="bioRxiv">
        <title>Genomics, evolutionary history and diagnostics of the Alternaria alternata species group including apple and Asian pear pathotypes.</title>
        <authorList>
            <person name="Armitage A.D."/>
            <person name="Cockerton H.M."/>
            <person name="Sreenivasaprasad S."/>
            <person name="Woodhall J.W."/>
            <person name="Lane C.R."/>
            <person name="Harrison R.J."/>
            <person name="Clarkson J.P."/>
        </authorList>
    </citation>
    <scope>NUCLEOTIDE SEQUENCE [LARGE SCALE GENOMIC DNA]</scope>
    <source>
        <strain evidence="3">FERA 1177</strain>
    </source>
</reference>
<gene>
    <name evidence="2" type="ORF">AA0117_g5509</name>
</gene>
<sequence>MERPFSTVNAHGPIEPPPHPPLPPSGGLRSLLPPPPPPPPPGPGPPGPPADPVFTYEQLYVLSGAELARFLNGLSQARFEFWLDHHGR</sequence>
<feature type="compositionally biased region" description="Pro residues" evidence="1">
    <location>
        <begin position="32"/>
        <end position="51"/>
    </location>
</feature>
<organism evidence="2 3">
    <name type="scientific">Alternaria alternata</name>
    <name type="common">Alternaria rot fungus</name>
    <name type="synonym">Torula alternata</name>
    <dbReference type="NCBI Taxonomy" id="5599"/>
    <lineage>
        <taxon>Eukaryota</taxon>
        <taxon>Fungi</taxon>
        <taxon>Dikarya</taxon>
        <taxon>Ascomycota</taxon>
        <taxon>Pezizomycotina</taxon>
        <taxon>Dothideomycetes</taxon>
        <taxon>Pleosporomycetidae</taxon>
        <taxon>Pleosporales</taxon>
        <taxon>Pleosporineae</taxon>
        <taxon>Pleosporaceae</taxon>
        <taxon>Alternaria</taxon>
        <taxon>Alternaria sect. Alternaria</taxon>
        <taxon>Alternaria alternata complex</taxon>
    </lineage>
</organism>
<feature type="compositionally biased region" description="Pro residues" evidence="1">
    <location>
        <begin position="14"/>
        <end position="24"/>
    </location>
</feature>
<accession>A0A4Q4NHQ1</accession>
<dbReference type="EMBL" id="PDXD01000011">
    <property type="protein sequence ID" value="RYN76668.1"/>
    <property type="molecule type" value="Genomic_DNA"/>
</dbReference>